<feature type="domain" description="C2H2-type" evidence="15">
    <location>
        <begin position="316"/>
        <end position="343"/>
    </location>
</feature>
<sequence length="482" mass="54212">MTYYGVNFQEQLHSILVALTNDAMTEIGKLIEDGSAVLRLEIYHSQRENETLKRRLLDMENELKAFRQNVKKRAEPRKNAFATQYSPAEENDVEQSLGTRGLLPEPLIKKERLEGCETCPCADWRGNVLEAEGCVDVEWGLSLTQPLAVAMQPSAAGDLEHSNSAEEWPRSGEEQLGPAGEQPSPAEASLVSDHLPSDFCYATEGDAGSLPAQAELDLFPIAGAGVSDSQPFKEEGGLQPRWAEEVGSGLSPAHSGQFRDCSGNRVVQEEAHARPLVRPCSVRVEYLAVQSSPERTQDASENEAVADSSHAPERPFVCTYCGKAFTWNISLKRHMQTHSRDRPFACPQCPRAFFSQHTLTAHLRNHKRVRQFHCATCGQGFFRKHHLNSHERTHTGERPYSCTYCGKDYKQLSNLISHQRSHTGEKPYGCTECGKCFHRLDNLKSHQRIHTRVRKYVCSFHNCGERFDQKYLLQSHQLSHVI</sequence>
<feature type="domain" description="C2H2-type" evidence="15">
    <location>
        <begin position="428"/>
        <end position="455"/>
    </location>
</feature>
<dbReference type="GO" id="GO:0003700">
    <property type="term" value="F:DNA-binding transcription factor activity"/>
    <property type="evidence" value="ECO:0007669"/>
    <property type="project" value="TreeGrafter"/>
</dbReference>
<evidence type="ECO:0000256" key="7">
    <source>
        <dbReference type="ARBA" id="ARBA00022833"/>
    </source>
</evidence>
<keyword evidence="6 12" id="KW-0863">Zinc-finger</keyword>
<keyword evidence="10" id="KW-0804">Transcription</keyword>
<evidence type="ECO:0000313" key="17">
    <source>
        <dbReference type="Proteomes" id="UP000824540"/>
    </source>
</evidence>
<keyword evidence="7" id="KW-0862">Zinc</keyword>
<feature type="domain" description="C2H2-type" evidence="15">
    <location>
        <begin position="344"/>
        <end position="371"/>
    </location>
</feature>
<name>A0A8T2N1L1_9TELE</name>
<organism evidence="16 17">
    <name type="scientific">Albula glossodonta</name>
    <name type="common">roundjaw bonefish</name>
    <dbReference type="NCBI Taxonomy" id="121402"/>
    <lineage>
        <taxon>Eukaryota</taxon>
        <taxon>Metazoa</taxon>
        <taxon>Chordata</taxon>
        <taxon>Craniata</taxon>
        <taxon>Vertebrata</taxon>
        <taxon>Euteleostomi</taxon>
        <taxon>Actinopterygii</taxon>
        <taxon>Neopterygii</taxon>
        <taxon>Teleostei</taxon>
        <taxon>Albuliformes</taxon>
        <taxon>Albulidae</taxon>
        <taxon>Albula</taxon>
    </lineage>
</organism>
<evidence type="ECO:0000313" key="16">
    <source>
        <dbReference type="EMBL" id="KAG9333320.1"/>
    </source>
</evidence>
<evidence type="ECO:0000256" key="13">
    <source>
        <dbReference type="SAM" id="Coils"/>
    </source>
</evidence>
<evidence type="ECO:0000256" key="6">
    <source>
        <dbReference type="ARBA" id="ARBA00022771"/>
    </source>
</evidence>
<protein>
    <recommendedName>
        <fullName evidence="15">C2H2-type domain-containing protein</fullName>
    </recommendedName>
</protein>
<dbReference type="InterPro" id="IPR036236">
    <property type="entry name" value="Znf_C2H2_sf"/>
</dbReference>
<dbReference type="InterPro" id="IPR050589">
    <property type="entry name" value="Ikaros_C2H2-ZF"/>
</dbReference>
<dbReference type="GO" id="GO:0008270">
    <property type="term" value="F:zinc ion binding"/>
    <property type="evidence" value="ECO:0007669"/>
    <property type="project" value="UniProtKB-KW"/>
</dbReference>
<proteinExistence type="inferred from homology"/>
<evidence type="ECO:0000256" key="8">
    <source>
        <dbReference type="ARBA" id="ARBA00023015"/>
    </source>
</evidence>
<dbReference type="GO" id="GO:0000978">
    <property type="term" value="F:RNA polymerase II cis-regulatory region sequence-specific DNA binding"/>
    <property type="evidence" value="ECO:0007669"/>
    <property type="project" value="TreeGrafter"/>
</dbReference>
<dbReference type="PANTHER" id="PTHR24404">
    <property type="entry name" value="ZINC FINGER PROTEIN"/>
    <property type="match status" value="1"/>
</dbReference>
<dbReference type="FunFam" id="3.30.160.60:FF:002343">
    <property type="entry name" value="Zinc finger protein 33A"/>
    <property type="match status" value="1"/>
</dbReference>
<keyword evidence="4" id="KW-0479">Metal-binding</keyword>
<dbReference type="FunFam" id="3.30.160.60:FF:001344">
    <property type="entry name" value="Zinc finger protein 16 like"/>
    <property type="match status" value="1"/>
</dbReference>
<gene>
    <name evidence="16" type="ORF">JZ751_012853</name>
</gene>
<feature type="domain" description="C2H2-type" evidence="15">
    <location>
        <begin position="400"/>
        <end position="427"/>
    </location>
</feature>
<evidence type="ECO:0000256" key="10">
    <source>
        <dbReference type="ARBA" id="ARBA00023163"/>
    </source>
</evidence>
<dbReference type="Proteomes" id="UP000824540">
    <property type="component" value="Unassembled WGS sequence"/>
</dbReference>
<accession>A0A8T2N1L1</accession>
<dbReference type="GO" id="GO:0005634">
    <property type="term" value="C:nucleus"/>
    <property type="evidence" value="ECO:0007669"/>
    <property type="project" value="UniProtKB-SubCell"/>
</dbReference>
<evidence type="ECO:0000259" key="15">
    <source>
        <dbReference type="PROSITE" id="PS50157"/>
    </source>
</evidence>
<dbReference type="PANTHER" id="PTHR24404:SF114">
    <property type="entry name" value="KLUMPFUSS, ISOFORM B-RELATED"/>
    <property type="match status" value="1"/>
</dbReference>
<evidence type="ECO:0000256" key="2">
    <source>
        <dbReference type="ARBA" id="ARBA00004123"/>
    </source>
</evidence>
<feature type="coiled-coil region" evidence="13">
    <location>
        <begin position="42"/>
        <end position="69"/>
    </location>
</feature>
<keyword evidence="9" id="KW-0238">DNA-binding</keyword>
<feature type="domain" description="C2H2-type" evidence="15">
    <location>
        <begin position="372"/>
        <end position="399"/>
    </location>
</feature>
<evidence type="ECO:0000256" key="14">
    <source>
        <dbReference type="SAM" id="MobiDB-lite"/>
    </source>
</evidence>
<keyword evidence="17" id="KW-1185">Reference proteome</keyword>
<reference evidence="16" key="1">
    <citation type="thesis" date="2021" institute="BYU ScholarsArchive" country="Provo, UT, USA">
        <title>Applications of and Algorithms for Genome Assembly and Genomic Analyses with an Emphasis on Marine Teleosts.</title>
        <authorList>
            <person name="Pickett B.D."/>
        </authorList>
    </citation>
    <scope>NUCLEOTIDE SEQUENCE</scope>
    <source>
        <strain evidence="16">HI-2016</strain>
    </source>
</reference>
<dbReference type="PROSITE" id="PS00028">
    <property type="entry name" value="ZINC_FINGER_C2H2_1"/>
    <property type="match status" value="5"/>
</dbReference>
<dbReference type="InterPro" id="IPR013087">
    <property type="entry name" value="Znf_C2H2_type"/>
</dbReference>
<dbReference type="FunFam" id="3.30.160.60:FF:001266">
    <property type="entry name" value="Zinc finger protein 662"/>
    <property type="match status" value="1"/>
</dbReference>
<comment type="caution">
    <text evidence="16">The sequence shown here is derived from an EMBL/GenBank/DDBJ whole genome shotgun (WGS) entry which is preliminary data.</text>
</comment>
<dbReference type="AlphaFoldDB" id="A0A8T2N1L1"/>
<dbReference type="EMBL" id="JAFBMS010000206">
    <property type="protein sequence ID" value="KAG9333320.1"/>
    <property type="molecule type" value="Genomic_DNA"/>
</dbReference>
<evidence type="ECO:0000256" key="4">
    <source>
        <dbReference type="ARBA" id="ARBA00022723"/>
    </source>
</evidence>
<keyword evidence="13" id="KW-0175">Coiled coil</keyword>
<comment type="similarity">
    <text evidence="3">Belongs to the krueppel C2H2-type zinc-finger protein family.</text>
</comment>
<evidence type="ECO:0000256" key="11">
    <source>
        <dbReference type="ARBA" id="ARBA00023242"/>
    </source>
</evidence>
<feature type="region of interest" description="Disordered" evidence="14">
    <location>
        <begin position="154"/>
        <end position="190"/>
    </location>
</feature>
<keyword evidence="11" id="KW-0539">Nucleus</keyword>
<evidence type="ECO:0000256" key="12">
    <source>
        <dbReference type="PROSITE-ProRule" id="PRU00042"/>
    </source>
</evidence>
<evidence type="ECO:0000256" key="3">
    <source>
        <dbReference type="ARBA" id="ARBA00006991"/>
    </source>
</evidence>
<evidence type="ECO:0000256" key="5">
    <source>
        <dbReference type="ARBA" id="ARBA00022737"/>
    </source>
</evidence>
<dbReference type="PROSITE" id="PS50157">
    <property type="entry name" value="ZINC_FINGER_C2H2_2"/>
    <property type="match status" value="6"/>
</dbReference>
<dbReference type="Gene3D" id="3.30.160.60">
    <property type="entry name" value="Classic Zinc Finger"/>
    <property type="match status" value="6"/>
</dbReference>
<dbReference type="SUPFAM" id="SSF57667">
    <property type="entry name" value="beta-beta-alpha zinc fingers"/>
    <property type="match status" value="3"/>
</dbReference>
<keyword evidence="8" id="KW-0805">Transcription regulation</keyword>
<evidence type="ECO:0000256" key="9">
    <source>
        <dbReference type="ARBA" id="ARBA00023125"/>
    </source>
</evidence>
<dbReference type="Pfam" id="PF00096">
    <property type="entry name" value="zf-C2H2"/>
    <property type="match status" value="5"/>
</dbReference>
<feature type="compositionally biased region" description="Basic and acidic residues" evidence="14">
    <location>
        <begin position="158"/>
        <end position="173"/>
    </location>
</feature>
<comment type="function">
    <text evidence="1">May be involved in transcriptional regulation.</text>
</comment>
<feature type="domain" description="C2H2-type" evidence="15">
    <location>
        <begin position="456"/>
        <end position="482"/>
    </location>
</feature>
<comment type="subcellular location">
    <subcellularLocation>
        <location evidence="2">Nucleus</location>
    </subcellularLocation>
</comment>
<dbReference type="GO" id="GO:0006357">
    <property type="term" value="P:regulation of transcription by RNA polymerase II"/>
    <property type="evidence" value="ECO:0007669"/>
    <property type="project" value="TreeGrafter"/>
</dbReference>
<dbReference type="SMART" id="SM00355">
    <property type="entry name" value="ZnF_C2H2"/>
    <property type="match status" value="6"/>
</dbReference>
<evidence type="ECO:0000256" key="1">
    <source>
        <dbReference type="ARBA" id="ARBA00003767"/>
    </source>
</evidence>
<dbReference type="OrthoDB" id="8934532at2759"/>
<keyword evidence="5" id="KW-0677">Repeat</keyword>